<dbReference type="PANTHER" id="PTHR47966:SF51">
    <property type="entry name" value="BETA-SITE APP-CLEAVING ENZYME, ISOFORM A-RELATED"/>
    <property type="match status" value="1"/>
</dbReference>
<keyword evidence="5" id="KW-1185">Reference proteome</keyword>
<dbReference type="InterPro" id="IPR021109">
    <property type="entry name" value="Peptidase_aspartic_dom_sf"/>
</dbReference>
<name>A0ABR1UJR2_9PEZI</name>
<dbReference type="InterPro" id="IPR034164">
    <property type="entry name" value="Pepsin-like_dom"/>
</dbReference>
<organism evidence="4 5">
    <name type="scientific">Apiospora saccharicola</name>
    <dbReference type="NCBI Taxonomy" id="335842"/>
    <lineage>
        <taxon>Eukaryota</taxon>
        <taxon>Fungi</taxon>
        <taxon>Dikarya</taxon>
        <taxon>Ascomycota</taxon>
        <taxon>Pezizomycotina</taxon>
        <taxon>Sordariomycetes</taxon>
        <taxon>Xylariomycetidae</taxon>
        <taxon>Amphisphaeriales</taxon>
        <taxon>Apiosporaceae</taxon>
        <taxon>Apiospora</taxon>
    </lineage>
</organism>
<dbReference type="PANTHER" id="PTHR47966">
    <property type="entry name" value="BETA-SITE APP-CLEAVING ENZYME, ISOFORM A-RELATED"/>
    <property type="match status" value="1"/>
</dbReference>
<dbReference type="InterPro" id="IPR033121">
    <property type="entry name" value="PEPTIDASE_A1"/>
</dbReference>
<dbReference type="Pfam" id="PF00026">
    <property type="entry name" value="Asp"/>
    <property type="match status" value="1"/>
</dbReference>
<evidence type="ECO:0000313" key="5">
    <source>
        <dbReference type="Proteomes" id="UP001446871"/>
    </source>
</evidence>
<dbReference type="Proteomes" id="UP001446871">
    <property type="component" value="Unassembled WGS sequence"/>
</dbReference>
<evidence type="ECO:0000256" key="2">
    <source>
        <dbReference type="SAM" id="MobiDB-lite"/>
    </source>
</evidence>
<feature type="compositionally biased region" description="Polar residues" evidence="2">
    <location>
        <begin position="343"/>
        <end position="353"/>
    </location>
</feature>
<proteinExistence type="inferred from homology"/>
<dbReference type="Gene3D" id="2.40.70.10">
    <property type="entry name" value="Acid Proteases"/>
    <property type="match status" value="2"/>
</dbReference>
<dbReference type="PROSITE" id="PS51767">
    <property type="entry name" value="PEPTIDASE_A1"/>
    <property type="match status" value="1"/>
</dbReference>
<feature type="region of interest" description="Disordered" evidence="2">
    <location>
        <begin position="341"/>
        <end position="362"/>
    </location>
</feature>
<comment type="similarity">
    <text evidence="1">Belongs to the peptidase A1 family.</text>
</comment>
<dbReference type="SUPFAM" id="SSF50630">
    <property type="entry name" value="Acid proteases"/>
    <property type="match status" value="1"/>
</dbReference>
<reference evidence="4 5" key="1">
    <citation type="submission" date="2023-01" db="EMBL/GenBank/DDBJ databases">
        <title>Analysis of 21 Apiospora genomes using comparative genomics revels a genus with tremendous synthesis potential of carbohydrate active enzymes and secondary metabolites.</title>
        <authorList>
            <person name="Sorensen T."/>
        </authorList>
    </citation>
    <scope>NUCLEOTIDE SEQUENCE [LARGE SCALE GENOMIC DNA]</scope>
    <source>
        <strain evidence="4 5">CBS 83171</strain>
    </source>
</reference>
<evidence type="ECO:0000259" key="3">
    <source>
        <dbReference type="PROSITE" id="PS51767"/>
    </source>
</evidence>
<accession>A0ABR1UJR2</accession>
<evidence type="ECO:0000256" key="1">
    <source>
        <dbReference type="ARBA" id="ARBA00007447"/>
    </source>
</evidence>
<dbReference type="CDD" id="cd05471">
    <property type="entry name" value="pepsin_like"/>
    <property type="match status" value="1"/>
</dbReference>
<gene>
    <name evidence="4" type="ORF">PG996_009092</name>
</gene>
<evidence type="ECO:0000313" key="4">
    <source>
        <dbReference type="EMBL" id="KAK8059162.1"/>
    </source>
</evidence>
<feature type="domain" description="Peptidase A1" evidence="3">
    <location>
        <begin position="30"/>
        <end position="370"/>
    </location>
</feature>
<comment type="caution">
    <text evidence="4">The sequence shown here is derived from an EMBL/GenBank/DDBJ whole genome shotgun (WGS) entry which is preliminary data.</text>
</comment>
<protein>
    <recommendedName>
        <fullName evidence="3">Peptidase A1 domain-containing protein</fullName>
    </recommendedName>
</protein>
<sequence length="370" mass="40768">MWVRRNSFSLFQIGHGSILIVQYIPGPFGLVTVAALGNPPQPFRLYVDLLWDTLFVPNASLSTQYCDPGFEMLRYRANESSTAEPSDLGWYHMEQNLVVFSGPAALDTFRIGGGDLRVERQPFMAVEHAQPASLLNLWINYDGVLGLSPRWKNTSAEPTASHLPSPWTRMVRDGVLDDNVFAIEVPRAARGGFDYDGSNGDVGPTAGAMTFGGVADKYRDAEFAALPLVVRDDDRAWAVAAQSVRWANRTQPIDYRFHASTIAVFSTQWIIGLPGPLAARIHRSIPEWAGKQCGMGLLCFINCAARRHLPDLVFELAGQSFTVTAFQYAYRVVDPKGEGISAPSISSPRQYTQRKGGRSPKTPLFLGAPF</sequence>
<dbReference type="EMBL" id="JAQQWM010000006">
    <property type="protein sequence ID" value="KAK8059162.1"/>
    <property type="molecule type" value="Genomic_DNA"/>
</dbReference>
<dbReference type="InterPro" id="IPR001461">
    <property type="entry name" value="Aspartic_peptidase_A1"/>
</dbReference>